<dbReference type="Proteomes" id="UP000054995">
    <property type="component" value="Unassembled WGS sequence"/>
</dbReference>
<comment type="caution">
    <text evidence="1">The sequence shown here is derived from an EMBL/GenBank/DDBJ whole genome shotgun (WGS) entry which is preliminary data.</text>
</comment>
<keyword evidence="2" id="KW-1185">Reference proteome</keyword>
<organism evidence="1 2">
    <name type="scientific">Trichinella pseudospiralis</name>
    <name type="common">Parasitic roundworm</name>
    <dbReference type="NCBI Taxonomy" id="6337"/>
    <lineage>
        <taxon>Eukaryota</taxon>
        <taxon>Metazoa</taxon>
        <taxon>Ecdysozoa</taxon>
        <taxon>Nematoda</taxon>
        <taxon>Enoplea</taxon>
        <taxon>Dorylaimia</taxon>
        <taxon>Trichinellida</taxon>
        <taxon>Trichinellidae</taxon>
        <taxon>Trichinella</taxon>
    </lineage>
</organism>
<proteinExistence type="predicted"/>
<reference evidence="1 2" key="1">
    <citation type="submission" date="2015-01" db="EMBL/GenBank/DDBJ databases">
        <title>Evolution of Trichinella species and genotypes.</title>
        <authorList>
            <person name="Korhonen P.K."/>
            <person name="Edoardo P."/>
            <person name="Giuseppe L.R."/>
            <person name="Gasser R.B."/>
        </authorList>
    </citation>
    <scope>NUCLEOTIDE SEQUENCE [LARGE SCALE GENOMIC DNA]</scope>
    <source>
        <strain evidence="1">ISS470</strain>
    </source>
</reference>
<evidence type="ECO:0000313" key="2">
    <source>
        <dbReference type="Proteomes" id="UP000054995"/>
    </source>
</evidence>
<sequence length="79" mass="9138">MLVWRLKKFRVEMNNNESISVEQQQEYQLIIKLILINVVELSDQWVKSKRLSCKLSSTVVGVFQAVEHGRLNFNTGGIC</sequence>
<gene>
    <name evidence="1" type="ORF">T4D_15575</name>
</gene>
<name>A0A0V1FCH3_TRIPS</name>
<accession>A0A0V1FCH3</accession>
<evidence type="ECO:0000313" key="1">
    <source>
        <dbReference type="EMBL" id="KRY83753.1"/>
    </source>
</evidence>
<dbReference type="AlphaFoldDB" id="A0A0V1FCH3"/>
<dbReference type="EMBL" id="JYDT01000132">
    <property type="protein sequence ID" value="KRY83753.1"/>
    <property type="molecule type" value="Genomic_DNA"/>
</dbReference>
<protein>
    <submittedName>
        <fullName evidence="1">Uncharacterized protein</fullName>
    </submittedName>
</protein>